<dbReference type="STRING" id="180332.GCA_000797495_03004"/>
<dbReference type="InterPro" id="IPR037923">
    <property type="entry name" value="HTH-like"/>
</dbReference>
<proteinExistence type="predicted"/>
<protein>
    <submittedName>
        <fullName evidence="5">L-rhamnose operon transcriptional activator RhaR</fullName>
    </submittedName>
</protein>
<dbReference type="SUPFAM" id="SSF46689">
    <property type="entry name" value="Homeodomain-like"/>
    <property type="match status" value="2"/>
</dbReference>
<dbReference type="RefSeq" id="WP_138004223.1">
    <property type="nucleotide sequence ID" value="NZ_QGQD01000118.1"/>
</dbReference>
<dbReference type="Pfam" id="PF12833">
    <property type="entry name" value="HTH_18"/>
    <property type="match status" value="1"/>
</dbReference>
<evidence type="ECO:0000313" key="6">
    <source>
        <dbReference type="Proteomes" id="UP000306509"/>
    </source>
</evidence>
<dbReference type="SMART" id="SM00342">
    <property type="entry name" value="HTH_ARAC"/>
    <property type="match status" value="1"/>
</dbReference>
<dbReference type="AlphaFoldDB" id="A0A4U8Q771"/>
<dbReference type="GO" id="GO:0003700">
    <property type="term" value="F:DNA-binding transcription factor activity"/>
    <property type="evidence" value="ECO:0007669"/>
    <property type="project" value="InterPro"/>
</dbReference>
<organism evidence="5 6">
    <name type="scientific">Robinsoniella peoriensis</name>
    <dbReference type="NCBI Taxonomy" id="180332"/>
    <lineage>
        <taxon>Bacteria</taxon>
        <taxon>Bacillati</taxon>
        <taxon>Bacillota</taxon>
        <taxon>Clostridia</taxon>
        <taxon>Lachnospirales</taxon>
        <taxon>Lachnospiraceae</taxon>
        <taxon>Robinsoniella</taxon>
    </lineage>
</organism>
<dbReference type="Gene3D" id="1.10.10.60">
    <property type="entry name" value="Homeodomain-like"/>
    <property type="match status" value="2"/>
</dbReference>
<gene>
    <name evidence="5" type="primary">rhaR_7</name>
    <name evidence="5" type="ORF">DSM106044_05648</name>
</gene>
<dbReference type="Proteomes" id="UP000306509">
    <property type="component" value="Unassembled WGS sequence"/>
</dbReference>
<dbReference type="PANTHER" id="PTHR43280:SF34">
    <property type="entry name" value="ARAC-FAMILY TRANSCRIPTIONAL REGULATOR"/>
    <property type="match status" value="1"/>
</dbReference>
<comment type="caution">
    <text evidence="5">The sequence shown here is derived from an EMBL/GenBank/DDBJ whole genome shotgun (WGS) entry which is preliminary data.</text>
</comment>
<dbReference type="SUPFAM" id="SSF51215">
    <property type="entry name" value="Regulatory protein AraC"/>
    <property type="match status" value="1"/>
</dbReference>
<dbReference type="PRINTS" id="PR00032">
    <property type="entry name" value="HTHARAC"/>
</dbReference>
<evidence type="ECO:0000259" key="4">
    <source>
        <dbReference type="PROSITE" id="PS01124"/>
    </source>
</evidence>
<dbReference type="InterPro" id="IPR014710">
    <property type="entry name" value="RmlC-like_jellyroll"/>
</dbReference>
<dbReference type="Gene3D" id="2.60.120.10">
    <property type="entry name" value="Jelly Rolls"/>
    <property type="match status" value="1"/>
</dbReference>
<dbReference type="InterPro" id="IPR020449">
    <property type="entry name" value="Tscrpt_reg_AraC-type_HTH"/>
</dbReference>
<dbReference type="InterPro" id="IPR009057">
    <property type="entry name" value="Homeodomain-like_sf"/>
</dbReference>
<dbReference type="InterPro" id="IPR003313">
    <property type="entry name" value="AraC-bd"/>
</dbReference>
<keyword evidence="1" id="KW-0805">Transcription regulation</keyword>
<dbReference type="GO" id="GO:0043565">
    <property type="term" value="F:sequence-specific DNA binding"/>
    <property type="evidence" value="ECO:0007669"/>
    <property type="project" value="InterPro"/>
</dbReference>
<evidence type="ECO:0000256" key="2">
    <source>
        <dbReference type="ARBA" id="ARBA00023125"/>
    </source>
</evidence>
<keyword evidence="2" id="KW-0238">DNA-binding</keyword>
<name>A0A4U8Q771_9FIRM</name>
<evidence type="ECO:0000256" key="3">
    <source>
        <dbReference type="ARBA" id="ARBA00023163"/>
    </source>
</evidence>
<keyword evidence="3" id="KW-0804">Transcription</keyword>
<reference evidence="5 6" key="1">
    <citation type="journal article" date="2019" name="Anaerobe">
        <title>Detection of Robinsoniella peoriensis in multiple bone samples of a trauma patient.</title>
        <authorList>
            <person name="Schrottner P."/>
            <person name="Hartwich K."/>
            <person name="Bunk B."/>
            <person name="Schober I."/>
            <person name="Helbig S."/>
            <person name="Rudolph W.W."/>
            <person name="Gunzer F."/>
        </authorList>
    </citation>
    <scope>NUCLEOTIDE SEQUENCE [LARGE SCALE GENOMIC DNA]</scope>
    <source>
        <strain evidence="5 6">DSM 106044</strain>
    </source>
</reference>
<evidence type="ECO:0000256" key="1">
    <source>
        <dbReference type="ARBA" id="ARBA00023015"/>
    </source>
</evidence>
<dbReference type="EMBL" id="QGQD01000118">
    <property type="protein sequence ID" value="TLC97565.1"/>
    <property type="molecule type" value="Genomic_DNA"/>
</dbReference>
<feature type="domain" description="HTH araC/xylS-type" evidence="4">
    <location>
        <begin position="179"/>
        <end position="277"/>
    </location>
</feature>
<dbReference type="PANTHER" id="PTHR43280">
    <property type="entry name" value="ARAC-FAMILY TRANSCRIPTIONAL REGULATOR"/>
    <property type="match status" value="1"/>
</dbReference>
<dbReference type="InterPro" id="IPR018060">
    <property type="entry name" value="HTH_AraC"/>
</dbReference>
<keyword evidence="6" id="KW-1185">Reference proteome</keyword>
<dbReference type="PROSITE" id="PS01124">
    <property type="entry name" value="HTH_ARAC_FAMILY_2"/>
    <property type="match status" value="1"/>
</dbReference>
<sequence>MNPDNKELTNDPPLFFINQLRRNSSFRMPESHSHDCYELYYLLSGTQKFFIQHTVHAMCPHDFALISPGLLHRTTYSQVSAHERIVIMFDPCYISTLTDAFPDLIKDNFLGTPCLHISELCHEEIMQTINHLFQEFEQKDEFSTMLTSQSLCRLLVQLTRFKQEEHTPAPLTPQDEAIGKAAFFISQSYWQSITLEDAAREANLNPTYFSRKFKAVTGFGFKEYLTQIRIQKASYELLHTNDTITEIATRCGFENSNYFGDLFYKVNGASPRAYRKARKLK</sequence>
<accession>A0A4U8Q771</accession>
<dbReference type="Pfam" id="PF02311">
    <property type="entry name" value="AraC_binding"/>
    <property type="match status" value="1"/>
</dbReference>
<evidence type="ECO:0000313" key="5">
    <source>
        <dbReference type="EMBL" id="TLC97565.1"/>
    </source>
</evidence>